<dbReference type="EMBL" id="SBLB01000003">
    <property type="protein sequence ID" value="RYC69724.1"/>
    <property type="molecule type" value="Genomic_DNA"/>
</dbReference>
<sequence length="1096" mass="123192">MIRYILFVLTSTSLSFWWLQSPTERVRVPADGVKLPADVSAAYDKLPAQLDYNQHVKPILSDKCFACHGPDKAKQKAGLRLDRAQAAFGPLPENPGKVAIKPGSWQKSEAALRILSGDPDYQMPTPKSHLSLSAVEKATLLKWIKDGAVYKPHWAFVKPDRKAVPTISQPTASPAVNEIDQFIFSRLAREKLAPSPEAPKELLLRRLSLDLTGLPPTLAELDAFVNDASPNAYEKQVDRLLGSPHYGEKMATDWLDLARFADSHGYTVDRLRDMSPYRDWVIRAFNQNMPYRTFIHHQLAGDLMKGDTALRPASSSPTRDMMIATAFNRLHPQNMEGGIVEEEFQTEYVMDRTNTLGDAFMAISLGCARCHDHKYDPISQKNYYELYSFFNNVREAGQISWNDDLPTPTMLLPTERQDELIRFMKSKISEQQSTVAQAETSAKTAAGQWIAARAYQKLAPQTVPQQGLQGFYTFDDSLTNRVNPKQKGVMKRDAGDPDKPVFERTNRGQVLLLNGDAYADLKDVGVFRQSDPFSVGLWAWFPRSFREGVIFHKGNAERLYNFKGYHLLLKNNRLEISLAHTAPSNAITRQSQGPIPRETWVQLTMTYDGSSKADGLRLYLDGTELPMITVVDQLQKDIIFFEQKEPALQLGGWWRGLGFKGGKVDDVVVYDRPLTSFEIGVLARKTNWATLAAKAPADLSEHDRSVLQAYYLSAEDAGLNAARQELRKRRTALSDSMRHVAEIMVMQEMPTPKKTFLLQRGQYDMPGQEVFPNTPDAILPFPANRPKNRLGLAEWLTDANHPLTARVAVNRYWQNFFGTGLVKTAEDFGNQGEMPSHPELLDWLAVTFQQDYNWDLKRLVKLMVMSATYRQDSHTSPALRERDAENRLLARGPATRLSAEMMRDNALLASGLLNPVIGGKSVKPYQPDGLWEINSMTYKAESTDAVYRRSLYVVVKRSVPNPTLATFDAPARNSCLVRRQRTNTPLQALVTLNDPTFVEAACVLGEHMAGQTDTEQAITQAYRRLTGRRPLERELTLLTKLQQTEYEKFRTHPAKAAGWLKAGLHRPNGNLDPALIAANAVVASTIMNSDATLTKR</sequence>
<dbReference type="GO" id="GO:0020037">
    <property type="term" value="F:heme binding"/>
    <property type="evidence" value="ECO:0007669"/>
    <property type="project" value="InterPro"/>
</dbReference>
<name>A0A4Q2UKB9_9BACT</name>
<protein>
    <submittedName>
        <fullName evidence="4">DUF1553 domain-containing protein</fullName>
    </submittedName>
</protein>
<accession>A0A4Q2UKB9</accession>
<organism evidence="4 5">
    <name type="scientific">Spirosoma sordidisoli</name>
    <dbReference type="NCBI Taxonomy" id="2502893"/>
    <lineage>
        <taxon>Bacteria</taxon>
        <taxon>Pseudomonadati</taxon>
        <taxon>Bacteroidota</taxon>
        <taxon>Cytophagia</taxon>
        <taxon>Cytophagales</taxon>
        <taxon>Cytophagaceae</taxon>
        <taxon>Spirosoma</taxon>
    </lineage>
</organism>
<keyword evidence="5" id="KW-1185">Reference proteome</keyword>
<dbReference type="InterPro" id="IPR013320">
    <property type="entry name" value="ConA-like_dom_sf"/>
</dbReference>
<dbReference type="GO" id="GO:0004553">
    <property type="term" value="F:hydrolase activity, hydrolyzing O-glycosyl compounds"/>
    <property type="evidence" value="ECO:0007669"/>
    <property type="project" value="UniProtKB-ARBA"/>
</dbReference>
<evidence type="ECO:0000259" key="3">
    <source>
        <dbReference type="Pfam" id="PF07635"/>
    </source>
</evidence>
<feature type="domain" description="DUF1549" evidence="1">
    <location>
        <begin position="178"/>
        <end position="394"/>
    </location>
</feature>
<dbReference type="InterPro" id="IPR036909">
    <property type="entry name" value="Cyt_c-like_dom_sf"/>
</dbReference>
<dbReference type="Pfam" id="PF07635">
    <property type="entry name" value="PSCyt1"/>
    <property type="match status" value="1"/>
</dbReference>
<dbReference type="PANTHER" id="PTHR35889:SF3">
    <property type="entry name" value="F-BOX DOMAIN-CONTAINING PROTEIN"/>
    <property type="match status" value="1"/>
</dbReference>
<evidence type="ECO:0000313" key="5">
    <source>
        <dbReference type="Proteomes" id="UP000290407"/>
    </source>
</evidence>
<dbReference type="InterPro" id="IPR011444">
    <property type="entry name" value="DUF1549"/>
</dbReference>
<dbReference type="PANTHER" id="PTHR35889">
    <property type="entry name" value="CYCLOINULO-OLIGOSACCHARIDE FRUCTANOTRANSFERASE-RELATED"/>
    <property type="match status" value="1"/>
</dbReference>
<dbReference type="InterPro" id="IPR022655">
    <property type="entry name" value="DUF1553"/>
</dbReference>
<dbReference type="AlphaFoldDB" id="A0A4Q2UKB9"/>
<dbReference type="Pfam" id="PF07583">
    <property type="entry name" value="PSCyt2"/>
    <property type="match status" value="1"/>
</dbReference>
<feature type="domain" description="DUF1553" evidence="2">
    <location>
        <begin position="788"/>
        <end position="1040"/>
    </location>
</feature>
<dbReference type="Proteomes" id="UP000290407">
    <property type="component" value="Unassembled WGS sequence"/>
</dbReference>
<dbReference type="SUPFAM" id="SSF46626">
    <property type="entry name" value="Cytochrome c"/>
    <property type="match status" value="1"/>
</dbReference>
<dbReference type="GO" id="GO:0009055">
    <property type="term" value="F:electron transfer activity"/>
    <property type="evidence" value="ECO:0007669"/>
    <property type="project" value="InterPro"/>
</dbReference>
<proteinExistence type="predicted"/>
<reference evidence="4 5" key="1">
    <citation type="submission" date="2019-01" db="EMBL/GenBank/DDBJ databases">
        <title>Spirosoma flava sp. nov., a propanil-degrading bacterium isolated from herbicide-contaminated soil.</title>
        <authorList>
            <person name="Zhang L."/>
            <person name="Jiang J.-D."/>
        </authorList>
    </citation>
    <scope>NUCLEOTIDE SEQUENCE [LARGE SCALE GENOMIC DNA]</scope>
    <source>
        <strain evidence="4 5">TY50</strain>
    </source>
</reference>
<gene>
    <name evidence="4" type="ORF">EQG79_14100</name>
</gene>
<comment type="caution">
    <text evidence="4">The sequence shown here is derived from an EMBL/GenBank/DDBJ whole genome shotgun (WGS) entry which is preliminary data.</text>
</comment>
<dbReference type="InterPro" id="IPR011429">
    <property type="entry name" value="Cyt_c_Planctomycete-type"/>
</dbReference>
<feature type="domain" description="Cytochrome C Planctomycete-type" evidence="3">
    <location>
        <begin position="64"/>
        <end position="124"/>
    </location>
</feature>
<dbReference type="GO" id="GO:0005975">
    <property type="term" value="P:carbohydrate metabolic process"/>
    <property type="evidence" value="ECO:0007669"/>
    <property type="project" value="UniProtKB-ARBA"/>
</dbReference>
<dbReference type="Pfam" id="PF13385">
    <property type="entry name" value="Laminin_G_3"/>
    <property type="match status" value="1"/>
</dbReference>
<evidence type="ECO:0000259" key="2">
    <source>
        <dbReference type="Pfam" id="PF07587"/>
    </source>
</evidence>
<dbReference type="Pfam" id="PF07587">
    <property type="entry name" value="PSD1"/>
    <property type="match status" value="1"/>
</dbReference>
<evidence type="ECO:0000313" key="4">
    <source>
        <dbReference type="EMBL" id="RYC69724.1"/>
    </source>
</evidence>
<evidence type="ECO:0000259" key="1">
    <source>
        <dbReference type="Pfam" id="PF07583"/>
    </source>
</evidence>
<dbReference type="SUPFAM" id="SSF49899">
    <property type="entry name" value="Concanavalin A-like lectins/glucanases"/>
    <property type="match status" value="1"/>
</dbReference>
<dbReference type="RefSeq" id="WP_129602019.1">
    <property type="nucleotide sequence ID" value="NZ_SBLB01000003.1"/>
</dbReference>
<dbReference type="Gene3D" id="2.60.120.200">
    <property type="match status" value="1"/>
</dbReference>